<organism evidence="1 2">
    <name type="scientific">Vibrio tetraodonis subsp. pristinus</name>
    <dbReference type="NCBI Taxonomy" id="2695891"/>
    <lineage>
        <taxon>Bacteria</taxon>
        <taxon>Pseudomonadati</taxon>
        <taxon>Pseudomonadota</taxon>
        <taxon>Gammaproteobacteria</taxon>
        <taxon>Vibrionales</taxon>
        <taxon>Vibrionaceae</taxon>
        <taxon>Vibrio</taxon>
    </lineage>
</organism>
<sequence length="28" mass="3202">MNLLFAERASFNTDISNWDTSNVKSINI</sequence>
<evidence type="ECO:0000313" key="2">
    <source>
        <dbReference type="Proteomes" id="UP000478571"/>
    </source>
</evidence>
<keyword evidence="2" id="KW-1185">Reference proteome</keyword>
<dbReference type="Pfam" id="PF03382">
    <property type="entry name" value="DUF285"/>
    <property type="match status" value="1"/>
</dbReference>
<dbReference type="EMBL" id="WWEU01000004">
    <property type="protein sequence ID" value="MYM60286.1"/>
    <property type="molecule type" value="Genomic_DNA"/>
</dbReference>
<accession>A0A6L8LYV7</accession>
<reference evidence="1 2" key="1">
    <citation type="submission" date="2020-01" db="EMBL/GenBank/DDBJ databases">
        <title>Draft Genome Sequence of Vibrio sp. strain OCN044, Isolated from a Healthy Coral at Palmyra Atoll.</title>
        <authorList>
            <person name="Videau P."/>
            <person name="Loughran R."/>
            <person name="Esquivel A."/>
            <person name="Deadmond M."/>
            <person name="Paddock B.E."/>
            <person name="Saw J.H."/>
            <person name="Ushijima B."/>
        </authorList>
    </citation>
    <scope>NUCLEOTIDE SEQUENCE [LARGE SCALE GENOMIC DNA]</scope>
    <source>
        <strain evidence="1 2">OCN044</strain>
    </source>
</reference>
<dbReference type="InterPro" id="IPR005046">
    <property type="entry name" value="DUF285"/>
</dbReference>
<dbReference type="Proteomes" id="UP000478571">
    <property type="component" value="Unassembled WGS sequence"/>
</dbReference>
<evidence type="ECO:0000313" key="1">
    <source>
        <dbReference type="EMBL" id="MYM60286.1"/>
    </source>
</evidence>
<dbReference type="AlphaFoldDB" id="A0A6L8LYV7"/>
<proteinExistence type="predicted"/>
<protein>
    <submittedName>
        <fullName evidence="1">BspA family leucine-rich repeat surface protein</fullName>
    </submittedName>
</protein>
<gene>
    <name evidence="1" type="ORF">GTG28_13715</name>
</gene>
<name>A0A6L8LYV7_9VIBR</name>
<comment type="caution">
    <text evidence="1">The sequence shown here is derived from an EMBL/GenBank/DDBJ whole genome shotgun (WGS) entry which is preliminary data.</text>
</comment>